<sequence>MALWALIAAAAIGVPVLLTAPILRPAPSQLESDVSLGVPFTLTDHTGQVVMEKDFEGRPSAWFFGCTHCTEVCPTTLFQMSEHLKALGGRSSIARTIQRCVTSTVSSWRTVVREIREWFPRSAAHQLEHAADPSSQMRAESGRRM</sequence>
<feature type="region of interest" description="Disordered" evidence="4">
    <location>
        <begin position="126"/>
        <end position="145"/>
    </location>
</feature>
<dbReference type="InterPro" id="IPR003782">
    <property type="entry name" value="SCO1/SenC"/>
</dbReference>
<dbReference type="PANTHER" id="PTHR12151">
    <property type="entry name" value="ELECTRON TRANSPORT PROTIN SCO1/SENC FAMILY MEMBER"/>
    <property type="match status" value="1"/>
</dbReference>
<dbReference type="GO" id="GO:0046872">
    <property type="term" value="F:metal ion binding"/>
    <property type="evidence" value="ECO:0007669"/>
    <property type="project" value="UniProtKB-KW"/>
</dbReference>
<dbReference type="Gene3D" id="3.40.30.10">
    <property type="entry name" value="Glutaredoxin"/>
    <property type="match status" value="1"/>
</dbReference>
<feature type="binding site" evidence="2">
    <location>
        <position position="73"/>
    </location>
    <ligand>
        <name>Cu cation</name>
        <dbReference type="ChEBI" id="CHEBI:23378"/>
    </ligand>
</feature>
<dbReference type="AlphaFoldDB" id="A0A5N7MTH5"/>
<evidence type="ECO:0000256" key="2">
    <source>
        <dbReference type="PIRSR" id="PIRSR603782-1"/>
    </source>
</evidence>
<evidence type="ECO:0000313" key="5">
    <source>
        <dbReference type="EMBL" id="MPR29960.1"/>
    </source>
</evidence>
<evidence type="ECO:0000256" key="1">
    <source>
        <dbReference type="ARBA" id="ARBA00010996"/>
    </source>
</evidence>
<gene>
    <name evidence="5" type="ORF">FS320_34095</name>
</gene>
<dbReference type="Pfam" id="PF02630">
    <property type="entry name" value="SCO1-SenC"/>
    <property type="match status" value="1"/>
</dbReference>
<dbReference type="PANTHER" id="PTHR12151:SF25">
    <property type="entry name" value="LINALOOL DEHYDRATASE_ISOMERASE DOMAIN-CONTAINING PROTEIN"/>
    <property type="match status" value="1"/>
</dbReference>
<keyword evidence="3" id="KW-1015">Disulfide bond</keyword>
<dbReference type="Proteomes" id="UP000403266">
    <property type="component" value="Unassembled WGS sequence"/>
</dbReference>
<dbReference type="EMBL" id="VOSK01000291">
    <property type="protein sequence ID" value="MPR29960.1"/>
    <property type="molecule type" value="Genomic_DNA"/>
</dbReference>
<dbReference type="InterPro" id="IPR036249">
    <property type="entry name" value="Thioredoxin-like_sf"/>
</dbReference>
<evidence type="ECO:0008006" key="7">
    <source>
        <dbReference type="Google" id="ProtNLM"/>
    </source>
</evidence>
<comment type="similarity">
    <text evidence="1">Belongs to the SCO1/2 family.</text>
</comment>
<proteinExistence type="inferred from homology"/>
<accession>A0A5N7MTH5</accession>
<keyword evidence="2" id="KW-0186">Copper</keyword>
<evidence type="ECO:0000256" key="3">
    <source>
        <dbReference type="PIRSR" id="PIRSR603782-2"/>
    </source>
</evidence>
<organism evidence="5 6">
    <name type="scientific">Microvirga tunisiensis</name>
    <dbReference type="NCBI Taxonomy" id="2108360"/>
    <lineage>
        <taxon>Bacteria</taxon>
        <taxon>Pseudomonadati</taxon>
        <taxon>Pseudomonadota</taxon>
        <taxon>Alphaproteobacteria</taxon>
        <taxon>Hyphomicrobiales</taxon>
        <taxon>Methylobacteriaceae</taxon>
        <taxon>Microvirga</taxon>
    </lineage>
</organism>
<evidence type="ECO:0000313" key="6">
    <source>
        <dbReference type="Proteomes" id="UP000403266"/>
    </source>
</evidence>
<evidence type="ECO:0000256" key="4">
    <source>
        <dbReference type="SAM" id="MobiDB-lite"/>
    </source>
</evidence>
<keyword evidence="2" id="KW-0479">Metal-binding</keyword>
<comment type="caution">
    <text evidence="5">The sequence shown here is derived from an EMBL/GenBank/DDBJ whole genome shotgun (WGS) entry which is preliminary data.</text>
</comment>
<name>A0A5N7MTH5_9HYPH</name>
<dbReference type="OrthoDB" id="9790194at2"/>
<dbReference type="SUPFAM" id="SSF52833">
    <property type="entry name" value="Thioredoxin-like"/>
    <property type="match status" value="1"/>
</dbReference>
<keyword evidence="6" id="KW-1185">Reference proteome</keyword>
<feature type="disulfide bond" description="Redox-active" evidence="3">
    <location>
        <begin position="69"/>
        <end position="73"/>
    </location>
</feature>
<feature type="binding site" evidence="2">
    <location>
        <position position="69"/>
    </location>
    <ligand>
        <name>Cu cation</name>
        <dbReference type="ChEBI" id="CHEBI:23378"/>
    </ligand>
</feature>
<reference evidence="5 6" key="1">
    <citation type="journal article" date="2019" name="Syst. Appl. Microbiol.">
        <title>Microvirga tunisiensis sp. nov., a root nodule symbiotic bacterium isolated from Lupinus micranthus and L. luteus grown in Northern Tunisia.</title>
        <authorList>
            <person name="Msaddak A."/>
            <person name="Rejili M."/>
            <person name="Duran D."/>
            <person name="Mars M."/>
            <person name="Palacios J.M."/>
            <person name="Ruiz-Argueso T."/>
            <person name="Rey L."/>
            <person name="Imperial J."/>
        </authorList>
    </citation>
    <scope>NUCLEOTIDE SEQUENCE [LARGE SCALE GENOMIC DNA]</scope>
    <source>
        <strain evidence="5 6">Lmie10</strain>
    </source>
</reference>
<protein>
    <recommendedName>
        <fullName evidence="7">SCO family protein</fullName>
    </recommendedName>
</protein>